<evidence type="ECO:0000256" key="20">
    <source>
        <dbReference type="ARBA" id="ARBA00058818"/>
    </source>
</evidence>
<dbReference type="PROSITE" id="PS00108">
    <property type="entry name" value="PROTEIN_KINASE_ST"/>
    <property type="match status" value="1"/>
</dbReference>
<dbReference type="SUPFAM" id="SSF49899">
    <property type="entry name" value="Concanavalin A-like lectins/glucanases"/>
    <property type="match status" value="1"/>
</dbReference>
<feature type="transmembrane region" description="Helical" evidence="25">
    <location>
        <begin position="6"/>
        <end position="23"/>
    </location>
</feature>
<dbReference type="STRING" id="3880.G7JU27"/>
<dbReference type="Gene3D" id="1.10.510.10">
    <property type="entry name" value="Transferase(Phosphotransferase) domain 1"/>
    <property type="match status" value="1"/>
</dbReference>
<keyword evidence="9" id="KW-0732">Signal</keyword>
<dbReference type="FunFam" id="2.60.120.200:FF:000103">
    <property type="entry name" value="L-type lectin-domain containing receptor kinase IX.1"/>
    <property type="match status" value="1"/>
</dbReference>
<dbReference type="Pfam" id="PF00069">
    <property type="entry name" value="Pkinase"/>
    <property type="match status" value="1"/>
</dbReference>
<evidence type="ECO:0000256" key="11">
    <source>
        <dbReference type="ARBA" id="ARBA00022741"/>
    </source>
</evidence>
<dbReference type="Pfam" id="PF00139">
    <property type="entry name" value="Lectin_legB"/>
    <property type="match status" value="1"/>
</dbReference>
<dbReference type="GO" id="GO:0030246">
    <property type="term" value="F:carbohydrate binding"/>
    <property type="evidence" value="ECO:0007669"/>
    <property type="project" value="UniProtKB-KW"/>
</dbReference>
<comment type="similarity">
    <text evidence="22">Belongs to the small heat shock protein (HSP20) family.</text>
</comment>
<keyword evidence="11 23" id="KW-0547">Nucleotide-binding</keyword>
<feature type="transmembrane region" description="Helical" evidence="25">
    <location>
        <begin position="783"/>
        <end position="807"/>
    </location>
</feature>
<evidence type="ECO:0000313" key="29">
    <source>
        <dbReference type="EnsemblPlants" id="AES90561"/>
    </source>
</evidence>
<evidence type="ECO:0000256" key="7">
    <source>
        <dbReference type="ARBA" id="ARBA00022679"/>
    </source>
</evidence>
<keyword evidence="5" id="KW-1003">Cell membrane</keyword>
<comment type="function">
    <text evidence="20">Promotes hydrogen peroxide H(2)O(2) production and cell death.</text>
</comment>
<dbReference type="FunFam" id="3.30.200.20:FF:000168">
    <property type="entry name" value="L-type lectin-domain containing receptor kinase IX.1"/>
    <property type="match status" value="1"/>
</dbReference>
<accession>A0A0C3X2T9</accession>
<dbReference type="EnsemblPlants" id="AES90561">
    <property type="protein sequence ID" value="AES90561"/>
    <property type="gene ID" value="MTR_4g093080"/>
</dbReference>
<dbReference type="CDD" id="cd06899">
    <property type="entry name" value="lectin_legume_LecRK_Arcelin_ConA"/>
    <property type="match status" value="1"/>
</dbReference>
<dbReference type="Proteomes" id="UP000002051">
    <property type="component" value="Chromosome 4"/>
</dbReference>
<sequence length="811" mass="91105">MHVQFPNYLFLTIFLILNLNLFIPNASSLTFNFTSFDPNDKSIIYEGSANPASSAIQLTINYGSIGRATYYQPIHLWNKITNNLTDFTSHFTFTIDSQNRQMYGDGIAFFLAPYGSKKPNATKGGSMGLTLDNQRLNSTDNPFVAVEFDIYRNHWDPPLEHAGIDINSMLSVANVTWLADIKQGRLNEAWINYNASSLNLSVLFTGFNNVTSSIVNQHLSSIVDLRLYLPEFVTIGFSAATGNRTAVHSISSWDFSSTLEGQQDNNKTNTQDPVTKSPSSNKKAKTGLAVGLGTGGFVLIGVFGFIWVFLWRKRREQEDGEFQEYMGEDFGRGTGPKKYTYAELANAANNFKDEHKLGQGGFGGVYRGFLKDTKSYVAIKSVSEDSHQGIKEFASEVTIISKLRHRNLVQLIGWCHQRKKLLLVYEYMPNGSLDIHLFKKQSLLKWGVRYTIAKGLASALLYLHEEWEQCVVHRDIKASNIMLDSEFNAKLGDFGLARFVDHAKGGQTTALAGTMGYMAPECATTGRASKETDVYSFGIVALEIACGRKPIINAQENEINIVEWVWGLYGRGRIVEAVDPRLDGDYEEEQIKCMMIVGLWCAHPDPNNRPSIRQAIQVLNFEVPLPNLPSSMPVPTYLDGPLNSFTAPFNTNGSEEGPNMNIEKFCICEHTCGLEETPGAHVFNADFPGMKKEEAKVEIEDDRVLQISGKRSVEKEDKNDQWHPVERSSGKFMRRLRLPENAKMDQMKAAMENGILTVTVPKKEIKNHEVKTIDISGKVQIEFSYFVLQFRIVFLCFNVISFVFCVCKKER</sequence>
<evidence type="ECO:0000256" key="10">
    <source>
        <dbReference type="ARBA" id="ARBA00022734"/>
    </source>
</evidence>
<comment type="subcellular location">
    <subcellularLocation>
        <location evidence="1">Cell membrane</location>
        <topology evidence="1">Single-pass type I membrane protein</topology>
    </subcellularLocation>
</comment>
<dbReference type="GO" id="GO:0009626">
    <property type="term" value="P:plant-type hypersensitive response"/>
    <property type="evidence" value="ECO:0007669"/>
    <property type="project" value="UniProtKB-ARBA"/>
</dbReference>
<dbReference type="FunFam" id="1.10.510.10:FF:000240">
    <property type="entry name" value="Lectin-domain containing receptor kinase A4.3"/>
    <property type="match status" value="1"/>
</dbReference>
<dbReference type="HOGENOM" id="CLU_000288_62_6_1"/>
<keyword evidence="14 23" id="KW-0067">ATP-binding</keyword>
<dbReference type="Pfam" id="PF00011">
    <property type="entry name" value="HSP20"/>
    <property type="match status" value="1"/>
</dbReference>
<dbReference type="InterPro" id="IPR011009">
    <property type="entry name" value="Kinase-like_dom_sf"/>
</dbReference>
<dbReference type="PROSITE" id="PS00107">
    <property type="entry name" value="PROTEIN_KINASE_ATP"/>
    <property type="match status" value="1"/>
</dbReference>
<evidence type="ECO:0000259" key="26">
    <source>
        <dbReference type="PROSITE" id="PS01031"/>
    </source>
</evidence>
<evidence type="ECO:0000256" key="3">
    <source>
        <dbReference type="ARBA" id="ARBA00008536"/>
    </source>
</evidence>
<evidence type="ECO:0000256" key="21">
    <source>
        <dbReference type="ARBA" id="ARBA00063357"/>
    </source>
</evidence>
<comment type="similarity">
    <text evidence="3">In the N-terminal section; belongs to the leguminous lectin family.</text>
</comment>
<evidence type="ECO:0000313" key="30">
    <source>
        <dbReference type="Proteomes" id="UP000002051"/>
    </source>
</evidence>
<feature type="domain" description="SHSP" evidence="26">
    <location>
        <begin position="662"/>
        <end position="778"/>
    </location>
</feature>
<keyword evidence="15 25" id="KW-1133">Transmembrane helix</keyword>
<keyword evidence="10" id="KW-0430">Lectin</keyword>
<proteinExistence type="inferred from homology"/>
<evidence type="ECO:0000313" key="28">
    <source>
        <dbReference type="EMBL" id="AES90561.2"/>
    </source>
</evidence>
<feature type="binding site" evidence="23">
    <location>
        <position position="380"/>
    </location>
    <ligand>
        <name>ATP</name>
        <dbReference type="ChEBI" id="CHEBI:30616"/>
    </ligand>
</feature>
<dbReference type="AlphaFoldDB" id="G7JU27"/>
<dbReference type="PROSITE" id="PS01031">
    <property type="entry name" value="SHSP"/>
    <property type="match status" value="1"/>
</dbReference>
<dbReference type="PROSITE" id="PS00308">
    <property type="entry name" value="LECTIN_LEGUME_ALPHA"/>
    <property type="match status" value="1"/>
</dbReference>
<keyword evidence="17 28" id="KW-0675">Receptor</keyword>
<evidence type="ECO:0000256" key="12">
    <source>
        <dbReference type="ARBA" id="ARBA00022777"/>
    </source>
</evidence>
<protein>
    <submittedName>
        <fullName evidence="28">Receptor lectin kinase</fullName>
    </submittedName>
</protein>
<dbReference type="CDD" id="cd06472">
    <property type="entry name" value="ACD_ScHsp26_like"/>
    <property type="match status" value="1"/>
</dbReference>
<evidence type="ECO:0000259" key="27">
    <source>
        <dbReference type="PROSITE" id="PS50011"/>
    </source>
</evidence>
<dbReference type="Gene3D" id="2.60.120.200">
    <property type="match status" value="1"/>
</dbReference>
<dbReference type="Gene3D" id="3.30.200.20">
    <property type="entry name" value="Phosphorylase Kinase, domain 1"/>
    <property type="match status" value="1"/>
</dbReference>
<dbReference type="GO" id="GO:0004674">
    <property type="term" value="F:protein serine/threonine kinase activity"/>
    <property type="evidence" value="ECO:0007669"/>
    <property type="project" value="UniProtKB-KW"/>
</dbReference>
<comment type="similarity">
    <text evidence="2">Belongs to the leguminous lectin family.</text>
</comment>
<dbReference type="InterPro" id="IPR002068">
    <property type="entry name" value="A-crystallin/Hsp20_dom"/>
</dbReference>
<evidence type="ECO:0000256" key="25">
    <source>
        <dbReference type="SAM" id="Phobius"/>
    </source>
</evidence>
<dbReference type="SUPFAM" id="SSF56112">
    <property type="entry name" value="Protein kinase-like (PK-like)"/>
    <property type="match status" value="1"/>
</dbReference>
<evidence type="ECO:0000256" key="16">
    <source>
        <dbReference type="ARBA" id="ARBA00023136"/>
    </source>
</evidence>
<feature type="compositionally biased region" description="Polar residues" evidence="24">
    <location>
        <begin position="258"/>
        <end position="281"/>
    </location>
</feature>
<gene>
    <name evidence="28" type="ordered locus">MTR_4g093080</name>
</gene>
<dbReference type="InterPro" id="IPR008978">
    <property type="entry name" value="HSP20-like_chaperone"/>
</dbReference>
<keyword evidence="13" id="KW-0611">Plant defense</keyword>
<dbReference type="PROSITE" id="PS50011">
    <property type="entry name" value="PROTEIN_KINASE_DOM"/>
    <property type="match status" value="1"/>
</dbReference>
<dbReference type="InterPro" id="IPR000985">
    <property type="entry name" value="Lectin_LegA_CS"/>
</dbReference>
<dbReference type="SUPFAM" id="SSF49764">
    <property type="entry name" value="HSP20-like chaperones"/>
    <property type="match status" value="1"/>
</dbReference>
<dbReference type="EMBL" id="CM001220">
    <property type="protein sequence ID" value="AES90561.2"/>
    <property type="molecule type" value="Genomic_DNA"/>
</dbReference>
<comment type="subunit">
    <text evidence="21">Interacts with ABCG40.</text>
</comment>
<evidence type="ECO:0000256" key="1">
    <source>
        <dbReference type="ARBA" id="ARBA00004251"/>
    </source>
</evidence>
<dbReference type="PANTHER" id="PTHR27007">
    <property type="match status" value="1"/>
</dbReference>
<evidence type="ECO:0000256" key="5">
    <source>
        <dbReference type="ARBA" id="ARBA00022475"/>
    </source>
</evidence>
<dbReference type="InterPro" id="IPR050528">
    <property type="entry name" value="L-type_Lectin-RKs"/>
</dbReference>
<evidence type="ECO:0000256" key="22">
    <source>
        <dbReference type="PROSITE-ProRule" id="PRU00285"/>
    </source>
</evidence>
<feature type="domain" description="Protein kinase" evidence="27">
    <location>
        <begin position="351"/>
        <end position="628"/>
    </location>
</feature>
<evidence type="ECO:0000256" key="14">
    <source>
        <dbReference type="ARBA" id="ARBA00022840"/>
    </source>
</evidence>
<keyword evidence="30" id="KW-1185">Reference proteome</keyword>
<evidence type="ECO:0000256" key="23">
    <source>
        <dbReference type="PROSITE-ProRule" id="PRU10141"/>
    </source>
</evidence>
<keyword evidence="16 25" id="KW-0472">Membrane</keyword>
<dbReference type="InterPro" id="IPR013320">
    <property type="entry name" value="ConA-like_dom_sf"/>
</dbReference>
<reference evidence="28 30" key="1">
    <citation type="journal article" date="2011" name="Nature">
        <title>The Medicago genome provides insight into the evolution of rhizobial symbioses.</title>
        <authorList>
            <person name="Young N.D."/>
            <person name="Debelle F."/>
            <person name="Oldroyd G.E."/>
            <person name="Geurts R."/>
            <person name="Cannon S.B."/>
            <person name="Udvardi M.K."/>
            <person name="Benedito V.A."/>
            <person name="Mayer K.F."/>
            <person name="Gouzy J."/>
            <person name="Schoof H."/>
            <person name="Van de Peer Y."/>
            <person name="Proost S."/>
            <person name="Cook D.R."/>
            <person name="Meyers B.C."/>
            <person name="Spannagl M."/>
            <person name="Cheung F."/>
            <person name="De Mita S."/>
            <person name="Krishnakumar V."/>
            <person name="Gundlach H."/>
            <person name="Zhou S."/>
            <person name="Mudge J."/>
            <person name="Bharti A.K."/>
            <person name="Murray J.D."/>
            <person name="Naoumkina M.A."/>
            <person name="Rosen B."/>
            <person name="Silverstein K.A."/>
            <person name="Tang H."/>
            <person name="Rombauts S."/>
            <person name="Zhao P.X."/>
            <person name="Zhou P."/>
            <person name="Barbe V."/>
            <person name="Bardou P."/>
            <person name="Bechner M."/>
            <person name="Bellec A."/>
            <person name="Berger A."/>
            <person name="Berges H."/>
            <person name="Bidwell S."/>
            <person name="Bisseling T."/>
            <person name="Choisne N."/>
            <person name="Couloux A."/>
            <person name="Denny R."/>
            <person name="Deshpande S."/>
            <person name="Dai X."/>
            <person name="Doyle J.J."/>
            <person name="Dudez A.M."/>
            <person name="Farmer A.D."/>
            <person name="Fouteau S."/>
            <person name="Franken C."/>
            <person name="Gibelin C."/>
            <person name="Gish J."/>
            <person name="Goldstein S."/>
            <person name="Gonzalez A.J."/>
            <person name="Green P.J."/>
            <person name="Hallab A."/>
            <person name="Hartog M."/>
            <person name="Hua A."/>
            <person name="Humphray S.J."/>
            <person name="Jeong D.H."/>
            <person name="Jing Y."/>
            <person name="Jocker A."/>
            <person name="Kenton S.M."/>
            <person name="Kim D.J."/>
            <person name="Klee K."/>
            <person name="Lai H."/>
            <person name="Lang C."/>
            <person name="Lin S."/>
            <person name="Macmil S.L."/>
            <person name="Magdelenat G."/>
            <person name="Matthews L."/>
            <person name="McCorrison J."/>
            <person name="Monaghan E.L."/>
            <person name="Mun J.H."/>
            <person name="Najar F.Z."/>
            <person name="Nicholson C."/>
            <person name="Noirot C."/>
            <person name="O'Bleness M."/>
            <person name="Paule C.R."/>
            <person name="Poulain J."/>
            <person name="Prion F."/>
            <person name="Qin B."/>
            <person name="Qu C."/>
            <person name="Retzel E.F."/>
            <person name="Riddle C."/>
            <person name="Sallet E."/>
            <person name="Samain S."/>
            <person name="Samson N."/>
            <person name="Sanders I."/>
            <person name="Saurat O."/>
            <person name="Scarpelli C."/>
            <person name="Schiex T."/>
            <person name="Segurens B."/>
            <person name="Severin A.J."/>
            <person name="Sherrier D.J."/>
            <person name="Shi R."/>
            <person name="Sims S."/>
            <person name="Singer S.R."/>
            <person name="Sinharoy S."/>
            <person name="Sterck L."/>
            <person name="Viollet A."/>
            <person name="Wang B.B."/>
            <person name="Wang K."/>
            <person name="Wang M."/>
            <person name="Wang X."/>
            <person name="Warfsmann J."/>
            <person name="Weissenbach J."/>
            <person name="White D.D."/>
            <person name="White J.D."/>
            <person name="Wiley G.B."/>
            <person name="Wincker P."/>
            <person name="Xing Y."/>
            <person name="Yang L."/>
            <person name="Yao Z."/>
            <person name="Ying F."/>
            <person name="Zhai J."/>
            <person name="Zhou L."/>
            <person name="Zuber A."/>
            <person name="Denarie J."/>
            <person name="Dixon R.A."/>
            <person name="May G.D."/>
            <person name="Schwartz D.C."/>
            <person name="Rogers J."/>
            <person name="Quetier F."/>
            <person name="Town C.D."/>
            <person name="Roe B.A."/>
        </authorList>
    </citation>
    <scope>NUCLEOTIDE SEQUENCE [LARGE SCALE GENOMIC DNA]</scope>
    <source>
        <strain evidence="28">A17</strain>
        <strain evidence="29 30">cv. Jemalong A17</strain>
    </source>
</reference>
<dbReference type="InterPro" id="IPR017441">
    <property type="entry name" value="Protein_kinase_ATP_BS"/>
</dbReference>
<reference evidence="28 30" key="2">
    <citation type="journal article" date="2014" name="BMC Genomics">
        <title>An improved genome release (version Mt4.0) for the model legume Medicago truncatula.</title>
        <authorList>
            <person name="Tang H."/>
            <person name="Krishnakumar V."/>
            <person name="Bidwell S."/>
            <person name="Rosen B."/>
            <person name="Chan A."/>
            <person name="Zhou S."/>
            <person name="Gentzbittel L."/>
            <person name="Childs K.L."/>
            <person name="Yandell M."/>
            <person name="Gundlach H."/>
            <person name="Mayer K.F."/>
            <person name="Schwartz D.C."/>
            <person name="Town C.D."/>
        </authorList>
    </citation>
    <scope>GENOME REANNOTATION</scope>
    <source>
        <strain evidence="28">A17</strain>
        <strain evidence="29 30">cv. Jemalong A17</strain>
    </source>
</reference>
<evidence type="ECO:0000256" key="15">
    <source>
        <dbReference type="ARBA" id="ARBA00022989"/>
    </source>
</evidence>
<evidence type="ECO:0000256" key="24">
    <source>
        <dbReference type="SAM" id="MobiDB-lite"/>
    </source>
</evidence>
<evidence type="ECO:0000256" key="4">
    <source>
        <dbReference type="ARBA" id="ARBA00010217"/>
    </source>
</evidence>
<evidence type="ECO:0000256" key="2">
    <source>
        <dbReference type="ARBA" id="ARBA00007606"/>
    </source>
</evidence>
<evidence type="ECO:0000256" key="8">
    <source>
        <dbReference type="ARBA" id="ARBA00022692"/>
    </source>
</evidence>
<dbReference type="GO" id="GO:0005886">
    <property type="term" value="C:plasma membrane"/>
    <property type="evidence" value="ECO:0000318"/>
    <property type="project" value="GO_Central"/>
</dbReference>
<dbReference type="InterPro" id="IPR008271">
    <property type="entry name" value="Ser/Thr_kinase_AS"/>
</dbReference>
<dbReference type="CDD" id="cd14066">
    <property type="entry name" value="STKc_IRAK"/>
    <property type="match status" value="1"/>
</dbReference>
<feature type="region of interest" description="Disordered" evidence="24">
    <location>
        <begin position="258"/>
        <end position="283"/>
    </location>
</feature>
<dbReference type="Gene3D" id="2.60.40.790">
    <property type="match status" value="1"/>
</dbReference>
<dbReference type="eggNOG" id="KOG0710">
    <property type="taxonomic scope" value="Eukaryota"/>
</dbReference>
<dbReference type="PaxDb" id="3880-AES90561"/>
<evidence type="ECO:0000256" key="6">
    <source>
        <dbReference type="ARBA" id="ARBA00022527"/>
    </source>
</evidence>
<evidence type="ECO:0000256" key="9">
    <source>
        <dbReference type="ARBA" id="ARBA00022729"/>
    </source>
</evidence>
<dbReference type="InterPro" id="IPR001220">
    <property type="entry name" value="Legume_lectin_dom"/>
</dbReference>
<keyword evidence="7" id="KW-0808">Transferase</keyword>
<dbReference type="GO" id="GO:0005524">
    <property type="term" value="F:ATP binding"/>
    <property type="evidence" value="ECO:0007669"/>
    <property type="project" value="UniProtKB-UniRule"/>
</dbReference>
<keyword evidence="12 28" id="KW-0418">Kinase</keyword>
<feature type="transmembrane region" description="Helical" evidence="25">
    <location>
        <begin position="286"/>
        <end position="311"/>
    </location>
</feature>
<dbReference type="GO" id="GO:0002229">
    <property type="term" value="P:defense response to oomycetes"/>
    <property type="evidence" value="ECO:0007669"/>
    <property type="project" value="UniProtKB-ARBA"/>
</dbReference>
<dbReference type="InterPro" id="IPR000719">
    <property type="entry name" value="Prot_kinase_dom"/>
</dbReference>
<evidence type="ECO:0000256" key="13">
    <source>
        <dbReference type="ARBA" id="ARBA00022821"/>
    </source>
</evidence>
<name>G7JU27_MEDTR</name>
<dbReference type="GO" id="GO:0009610">
    <property type="term" value="P:response to symbiotic fungus"/>
    <property type="evidence" value="ECO:0007669"/>
    <property type="project" value="UniProtKB-ARBA"/>
</dbReference>
<keyword evidence="18" id="KW-0325">Glycoprotein</keyword>
<evidence type="ECO:0000256" key="18">
    <source>
        <dbReference type="ARBA" id="ARBA00023180"/>
    </source>
</evidence>
<comment type="similarity">
    <text evidence="4">In the C-terminal section; belongs to the protein kinase superfamily. Ser/Thr protein kinase family.</text>
</comment>
<accession>G7JU27</accession>
<keyword evidence="8 25" id="KW-0812">Transmembrane</keyword>
<organism evidence="28 30">
    <name type="scientific">Medicago truncatula</name>
    <name type="common">Barrel medic</name>
    <name type="synonym">Medicago tribuloides</name>
    <dbReference type="NCBI Taxonomy" id="3880"/>
    <lineage>
        <taxon>Eukaryota</taxon>
        <taxon>Viridiplantae</taxon>
        <taxon>Streptophyta</taxon>
        <taxon>Embryophyta</taxon>
        <taxon>Tracheophyta</taxon>
        <taxon>Spermatophyta</taxon>
        <taxon>Magnoliopsida</taxon>
        <taxon>eudicotyledons</taxon>
        <taxon>Gunneridae</taxon>
        <taxon>Pentapetalae</taxon>
        <taxon>rosids</taxon>
        <taxon>fabids</taxon>
        <taxon>Fabales</taxon>
        <taxon>Fabaceae</taxon>
        <taxon>Papilionoideae</taxon>
        <taxon>50 kb inversion clade</taxon>
        <taxon>NPAAA clade</taxon>
        <taxon>Hologalegina</taxon>
        <taxon>IRL clade</taxon>
        <taxon>Trifolieae</taxon>
        <taxon>Medicago</taxon>
    </lineage>
</organism>
<comment type="function">
    <text evidence="19">Involved in resistance response to the pathogenic oomycetes Phytophthora infestans and Phytophthora capsici.</text>
</comment>
<reference evidence="29" key="3">
    <citation type="submission" date="2015-04" db="UniProtKB">
        <authorList>
            <consortium name="EnsemblPlants"/>
        </authorList>
    </citation>
    <scope>IDENTIFICATION</scope>
    <source>
        <strain evidence="29">cv. Jemalong A17</strain>
    </source>
</reference>
<keyword evidence="6" id="KW-0723">Serine/threonine-protein kinase</keyword>
<dbReference type="SMART" id="SM00220">
    <property type="entry name" value="S_TKc"/>
    <property type="match status" value="1"/>
</dbReference>
<evidence type="ECO:0000256" key="19">
    <source>
        <dbReference type="ARBA" id="ARBA00058054"/>
    </source>
</evidence>
<evidence type="ECO:0000256" key="17">
    <source>
        <dbReference type="ARBA" id="ARBA00023170"/>
    </source>
</evidence>